<protein>
    <submittedName>
        <fullName evidence="2">Uncharacterized protein</fullName>
    </submittedName>
</protein>
<dbReference type="OrthoDB" id="10657382at2759"/>
<reference evidence="2" key="1">
    <citation type="submission" date="2020-11" db="EMBL/GenBank/DDBJ databases">
        <authorList>
            <consortium name="DOE Joint Genome Institute"/>
            <person name="Ahrendt S."/>
            <person name="Riley R."/>
            <person name="Andreopoulos W."/>
            <person name="Labutti K."/>
            <person name="Pangilinan J."/>
            <person name="Ruiz-Duenas F.J."/>
            <person name="Barrasa J.M."/>
            <person name="Sanchez-Garcia M."/>
            <person name="Camarero S."/>
            <person name="Miyauchi S."/>
            <person name="Serrano A."/>
            <person name="Linde D."/>
            <person name="Babiker R."/>
            <person name="Drula E."/>
            <person name="Ayuso-Fernandez I."/>
            <person name="Pacheco R."/>
            <person name="Padilla G."/>
            <person name="Ferreira P."/>
            <person name="Barriuso J."/>
            <person name="Kellner H."/>
            <person name="Castanera R."/>
            <person name="Alfaro M."/>
            <person name="Ramirez L."/>
            <person name="Pisabarro A.G."/>
            <person name="Kuo A."/>
            <person name="Tritt A."/>
            <person name="Lipzen A."/>
            <person name="He G."/>
            <person name="Yan M."/>
            <person name="Ng V."/>
            <person name="Cullen D."/>
            <person name="Martin F."/>
            <person name="Rosso M.-N."/>
            <person name="Henrissat B."/>
            <person name="Hibbett D."/>
            <person name="Martinez A.T."/>
            <person name="Grigoriev I.V."/>
        </authorList>
    </citation>
    <scope>NUCLEOTIDE SEQUENCE</scope>
    <source>
        <strain evidence="2">ATCC 90797</strain>
    </source>
</reference>
<dbReference type="AlphaFoldDB" id="A0A9P5ZTG1"/>
<dbReference type="EMBL" id="MU154585">
    <property type="protein sequence ID" value="KAF9493460.1"/>
    <property type="molecule type" value="Genomic_DNA"/>
</dbReference>
<evidence type="ECO:0000313" key="3">
    <source>
        <dbReference type="Proteomes" id="UP000807025"/>
    </source>
</evidence>
<proteinExistence type="predicted"/>
<sequence>MISHACEQSADIFICLSASVHQVPPQVQGLRHSEYPFVEPKERTEMSVPASDSARGGQQVRGPPRRNGNTNRSRGTPLVASALAVHNALNRALKRSGIRMKEDGDFERIPLEFKYPTYKAWRLRNEHDPLKGIHSNPPILPASGRIPFAKPSDRTSGLLAPEARAMRALLRQREETHRERRINEERKMAILGIVIKNNRNRGTSRRRHRTSTGAKSPLSREVIFLVPDEDEGGDTDMAEGGDTDVDEGGDTDVEGEDAEGAKVSRPNALKRQRTEIAENIELPTQQLGGYKRGEVAGNPNDGPPSAKRARRAIPQPAVRPRNFLVRRQAMFVGTIGADVEMTD</sequence>
<feature type="region of interest" description="Disordered" evidence="1">
    <location>
        <begin position="283"/>
        <end position="312"/>
    </location>
</feature>
<comment type="caution">
    <text evidence="2">The sequence shown here is derived from an EMBL/GenBank/DDBJ whole genome shotgun (WGS) entry which is preliminary data.</text>
</comment>
<organism evidence="2 3">
    <name type="scientific">Pleurotus eryngii</name>
    <name type="common">Boletus of the steppes</name>
    <dbReference type="NCBI Taxonomy" id="5323"/>
    <lineage>
        <taxon>Eukaryota</taxon>
        <taxon>Fungi</taxon>
        <taxon>Dikarya</taxon>
        <taxon>Basidiomycota</taxon>
        <taxon>Agaricomycotina</taxon>
        <taxon>Agaricomycetes</taxon>
        <taxon>Agaricomycetidae</taxon>
        <taxon>Agaricales</taxon>
        <taxon>Pleurotineae</taxon>
        <taxon>Pleurotaceae</taxon>
        <taxon>Pleurotus</taxon>
    </lineage>
</organism>
<accession>A0A9P5ZTG1</accession>
<dbReference type="Proteomes" id="UP000807025">
    <property type="component" value="Unassembled WGS sequence"/>
</dbReference>
<evidence type="ECO:0000256" key="1">
    <source>
        <dbReference type="SAM" id="MobiDB-lite"/>
    </source>
</evidence>
<evidence type="ECO:0000313" key="2">
    <source>
        <dbReference type="EMBL" id="KAF9493460.1"/>
    </source>
</evidence>
<feature type="region of interest" description="Disordered" evidence="1">
    <location>
        <begin position="41"/>
        <end position="75"/>
    </location>
</feature>
<keyword evidence="3" id="KW-1185">Reference proteome</keyword>
<feature type="compositionally biased region" description="Low complexity" evidence="1">
    <location>
        <begin position="55"/>
        <end position="75"/>
    </location>
</feature>
<feature type="compositionally biased region" description="Basic residues" evidence="1">
    <location>
        <begin position="198"/>
        <end position="210"/>
    </location>
</feature>
<name>A0A9P5ZTG1_PLEER</name>
<feature type="region of interest" description="Disordered" evidence="1">
    <location>
        <begin position="197"/>
        <end position="266"/>
    </location>
</feature>
<gene>
    <name evidence="2" type="ORF">BDN71DRAFT_1432476</name>
</gene>
<feature type="compositionally biased region" description="Acidic residues" evidence="1">
    <location>
        <begin position="227"/>
        <end position="258"/>
    </location>
</feature>